<proteinExistence type="predicted"/>
<protein>
    <submittedName>
        <fullName evidence="1">Uncharacterized protein</fullName>
    </submittedName>
</protein>
<evidence type="ECO:0000313" key="1">
    <source>
        <dbReference type="EMBL" id="DAE16700.1"/>
    </source>
</evidence>
<sequence>MKLRTGMYHYMPRGSSFRIYRCDYADAHQSSSSPTDEWFNTREEASRRVYELNGWKPKIQQK</sequence>
<name>A0A8S5QDU1_9CAUD</name>
<reference evidence="1" key="1">
    <citation type="journal article" date="2021" name="Proc. Natl. Acad. Sci. U.S.A.">
        <title>A Catalog of Tens of Thousands of Viruses from Human Metagenomes Reveals Hidden Associations with Chronic Diseases.</title>
        <authorList>
            <person name="Tisza M.J."/>
            <person name="Buck C.B."/>
        </authorList>
    </citation>
    <scope>NUCLEOTIDE SEQUENCE</scope>
    <source>
        <strain evidence="1">Ctn7K25</strain>
    </source>
</reference>
<organism evidence="1">
    <name type="scientific">Podoviridae sp. ctn7K25</name>
    <dbReference type="NCBI Taxonomy" id="2825273"/>
    <lineage>
        <taxon>Viruses</taxon>
        <taxon>Duplodnaviria</taxon>
        <taxon>Heunggongvirae</taxon>
        <taxon>Uroviricota</taxon>
        <taxon>Caudoviricetes</taxon>
    </lineage>
</organism>
<accession>A0A8S5QDU1</accession>
<dbReference type="EMBL" id="BK015629">
    <property type="protein sequence ID" value="DAE16700.1"/>
    <property type="molecule type" value="Genomic_DNA"/>
</dbReference>